<keyword evidence="7" id="KW-1185">Reference proteome</keyword>
<dbReference type="CDD" id="cd07103">
    <property type="entry name" value="ALDH_F5_SSADH_GabD"/>
    <property type="match status" value="1"/>
</dbReference>
<dbReference type="InterPro" id="IPR016162">
    <property type="entry name" value="Ald_DH_N"/>
</dbReference>
<gene>
    <name evidence="6" type="ORF">SAMN06265355_102136</name>
</gene>
<evidence type="ECO:0000256" key="3">
    <source>
        <dbReference type="PROSITE-ProRule" id="PRU10007"/>
    </source>
</evidence>
<dbReference type="InterPro" id="IPR050740">
    <property type="entry name" value="Aldehyde_DH_Superfamily"/>
</dbReference>
<feature type="active site" evidence="3">
    <location>
        <position position="265"/>
    </location>
</feature>
<name>A0A238VP54_9ACTN</name>
<dbReference type="GO" id="GO:0004777">
    <property type="term" value="F:succinate-semialdehyde dehydrogenase (NAD+) activity"/>
    <property type="evidence" value="ECO:0007669"/>
    <property type="project" value="TreeGrafter"/>
</dbReference>
<proteinExistence type="inferred from homology"/>
<dbReference type="SUPFAM" id="SSF53720">
    <property type="entry name" value="ALDH-like"/>
    <property type="match status" value="1"/>
</dbReference>
<dbReference type="InterPro" id="IPR016160">
    <property type="entry name" value="Ald_DH_CS_CYS"/>
</dbReference>
<evidence type="ECO:0000256" key="4">
    <source>
        <dbReference type="RuleBase" id="RU003345"/>
    </source>
</evidence>
<dbReference type="AlphaFoldDB" id="A0A238VP54"/>
<evidence type="ECO:0000259" key="5">
    <source>
        <dbReference type="Pfam" id="PF00171"/>
    </source>
</evidence>
<dbReference type="EMBL" id="FZNP01000002">
    <property type="protein sequence ID" value="SNR35937.1"/>
    <property type="molecule type" value="Genomic_DNA"/>
</dbReference>
<evidence type="ECO:0000256" key="2">
    <source>
        <dbReference type="ARBA" id="ARBA00023002"/>
    </source>
</evidence>
<feature type="domain" description="Aldehyde dehydrogenase" evidence="5">
    <location>
        <begin position="28"/>
        <end position="486"/>
    </location>
</feature>
<protein>
    <submittedName>
        <fullName evidence="6">Succinate-semialdehyde dehydrogenase / glutarate-semialdehyde dehydrogenase</fullName>
    </submittedName>
</protein>
<evidence type="ECO:0000256" key="1">
    <source>
        <dbReference type="ARBA" id="ARBA00009986"/>
    </source>
</evidence>
<dbReference type="Proteomes" id="UP000198420">
    <property type="component" value="Unassembled WGS sequence"/>
</dbReference>
<dbReference type="FunFam" id="3.40.309.10:FF:000004">
    <property type="entry name" value="Succinate-semialdehyde dehydrogenase I"/>
    <property type="match status" value="1"/>
</dbReference>
<dbReference type="InterPro" id="IPR016163">
    <property type="entry name" value="Ald_DH_C"/>
</dbReference>
<evidence type="ECO:0000313" key="6">
    <source>
        <dbReference type="EMBL" id="SNR35937.1"/>
    </source>
</evidence>
<dbReference type="PROSITE" id="PS00070">
    <property type="entry name" value="ALDEHYDE_DEHYDR_CYS"/>
    <property type="match status" value="1"/>
</dbReference>
<dbReference type="PANTHER" id="PTHR43353">
    <property type="entry name" value="SUCCINATE-SEMIALDEHYDE DEHYDROGENASE, MITOCHONDRIAL"/>
    <property type="match status" value="1"/>
</dbReference>
<keyword evidence="2 4" id="KW-0560">Oxidoreductase</keyword>
<dbReference type="PROSITE" id="PS00687">
    <property type="entry name" value="ALDEHYDE_DEHYDR_GLU"/>
    <property type="match status" value="1"/>
</dbReference>
<evidence type="ECO:0000313" key="7">
    <source>
        <dbReference type="Proteomes" id="UP000198420"/>
    </source>
</evidence>
<accession>A0A238VP54</accession>
<dbReference type="InterPro" id="IPR029510">
    <property type="entry name" value="Ald_DH_CS_GLU"/>
</dbReference>
<dbReference type="Gene3D" id="3.40.605.10">
    <property type="entry name" value="Aldehyde Dehydrogenase, Chain A, domain 1"/>
    <property type="match status" value="1"/>
</dbReference>
<dbReference type="InterPro" id="IPR016161">
    <property type="entry name" value="Ald_DH/histidinol_DH"/>
</dbReference>
<dbReference type="Gene3D" id="3.40.309.10">
    <property type="entry name" value="Aldehyde Dehydrogenase, Chain A, domain 2"/>
    <property type="match status" value="1"/>
</dbReference>
<comment type="similarity">
    <text evidence="1 4">Belongs to the aldehyde dehydrogenase family.</text>
</comment>
<dbReference type="InterPro" id="IPR015590">
    <property type="entry name" value="Aldehyde_DH_dom"/>
</dbReference>
<dbReference type="GO" id="GO:0009450">
    <property type="term" value="P:gamma-aminobutyric acid catabolic process"/>
    <property type="evidence" value="ECO:0007669"/>
    <property type="project" value="TreeGrafter"/>
</dbReference>
<dbReference type="OrthoDB" id="6882680at2"/>
<dbReference type="Pfam" id="PF00171">
    <property type="entry name" value="Aldedh"/>
    <property type="match status" value="1"/>
</dbReference>
<dbReference type="FunFam" id="3.40.605.10:FF:000007">
    <property type="entry name" value="NAD/NADP-dependent betaine aldehyde dehydrogenase"/>
    <property type="match status" value="1"/>
</dbReference>
<sequence>MQQGTDTVGQGIAGFTSPPTGMLVGGEWREARAGASLPVFDPATGEVVAAVADARVEDAAEAVDAAAAAFPHWSATSPRRRAALLHDVFMAVHERAEEFAALITLEMGKPLAESRTEVAYAADFLRWYAEEAVRVTGTFRTAPDGSARHLTLSRPVGPCLLVTPWNFPLAMITRKVAPALAAGCTVVLKPAEETPLSALHFAHVMAEAGLPAGVVNVLSTSRPGPLVEAILRDRRIRKLSFTGSTGVGRRLLALAAPGVLRTSMELGGNAPFIVFDDADVDAAVDGAVAAKLRNGGQSCVAANRFIVADSVAPQFVDGLADRLRAQVVGPGADPRSTLGPLINGAQRDRAVGLVDDAMAHGADPVVHYGTAAPGDAFLKPVLLDRVAPSAKIARQEIFGPVATVCRFSTEQEGLALANDTESGLVGYVYTRDLDRAVRAIEAMECGMVGVNRGHISDASAPFGGVKQSGLGREGSEVGMQEYLETRYASISAAP</sequence>
<reference evidence="7" key="1">
    <citation type="submission" date="2017-06" db="EMBL/GenBank/DDBJ databases">
        <authorList>
            <person name="Varghese N."/>
            <person name="Submissions S."/>
        </authorList>
    </citation>
    <scope>NUCLEOTIDE SEQUENCE [LARGE SCALE GENOMIC DNA]</scope>
    <source>
        <strain evidence="7">DSM 44485</strain>
    </source>
</reference>
<dbReference type="PANTHER" id="PTHR43353:SF5">
    <property type="entry name" value="SUCCINATE-SEMIALDEHYDE DEHYDROGENASE, MITOCHONDRIAL"/>
    <property type="match status" value="1"/>
</dbReference>
<organism evidence="6 7">
    <name type="scientific">Actinomadura mexicana</name>
    <dbReference type="NCBI Taxonomy" id="134959"/>
    <lineage>
        <taxon>Bacteria</taxon>
        <taxon>Bacillati</taxon>
        <taxon>Actinomycetota</taxon>
        <taxon>Actinomycetes</taxon>
        <taxon>Streptosporangiales</taxon>
        <taxon>Thermomonosporaceae</taxon>
        <taxon>Actinomadura</taxon>
    </lineage>
</organism>